<organism evidence="3 4">
    <name type="scientific">candidate division WOR-3 bacterium</name>
    <dbReference type="NCBI Taxonomy" id="2052148"/>
    <lineage>
        <taxon>Bacteria</taxon>
        <taxon>Bacteria division WOR-3</taxon>
    </lineage>
</organism>
<dbReference type="Gene3D" id="1.10.10.1320">
    <property type="entry name" value="Anti-sigma factor, zinc-finger domain"/>
    <property type="match status" value="1"/>
</dbReference>
<dbReference type="InterPro" id="IPR027383">
    <property type="entry name" value="Znf_put"/>
</dbReference>
<dbReference type="EMBL" id="VGIR01000003">
    <property type="protein sequence ID" value="MBM3330410.1"/>
    <property type="molecule type" value="Genomic_DNA"/>
</dbReference>
<accession>A0A937XB47</accession>
<keyword evidence="1" id="KW-1133">Transmembrane helix</keyword>
<feature type="domain" description="Putative zinc-finger" evidence="2">
    <location>
        <begin position="3"/>
        <end position="37"/>
    </location>
</feature>
<evidence type="ECO:0000313" key="4">
    <source>
        <dbReference type="Proteomes" id="UP000779900"/>
    </source>
</evidence>
<keyword evidence="1" id="KW-0812">Transmembrane</keyword>
<comment type="caution">
    <text evidence="3">The sequence shown here is derived from an EMBL/GenBank/DDBJ whole genome shotgun (WGS) entry which is preliminary data.</text>
</comment>
<dbReference type="AlphaFoldDB" id="A0A937XB47"/>
<sequence>MNCVEVRQAVQDYVTRELSIENRRLFDAHLVECGECQRELALMTALVSTLDHQPVLEPRPGFGEKVLSSLPRQRSLVLNPWWSLALAPVLGGLAWLFRVRLERVILGLAGQLGIRSISLPALTMQNAGIVAAAVVGVGLLVTAGGAWFCWRVYLQE</sequence>
<proteinExistence type="predicted"/>
<dbReference type="InterPro" id="IPR041916">
    <property type="entry name" value="Anti_sigma_zinc_sf"/>
</dbReference>
<dbReference type="Proteomes" id="UP000779900">
    <property type="component" value="Unassembled WGS sequence"/>
</dbReference>
<name>A0A937XB47_UNCW3</name>
<feature type="transmembrane region" description="Helical" evidence="1">
    <location>
        <begin position="129"/>
        <end position="150"/>
    </location>
</feature>
<keyword evidence="1" id="KW-0472">Membrane</keyword>
<reference evidence="3" key="1">
    <citation type="submission" date="2019-03" db="EMBL/GenBank/DDBJ databases">
        <title>Lake Tanganyika Metagenome-Assembled Genomes (MAGs).</title>
        <authorList>
            <person name="Tran P."/>
        </authorList>
    </citation>
    <scope>NUCLEOTIDE SEQUENCE</scope>
    <source>
        <strain evidence="3">K_DeepCast_150m_m2_040</strain>
    </source>
</reference>
<evidence type="ECO:0000313" key="3">
    <source>
        <dbReference type="EMBL" id="MBM3330410.1"/>
    </source>
</evidence>
<gene>
    <name evidence="3" type="ORF">FJY68_01005</name>
</gene>
<dbReference type="Pfam" id="PF13490">
    <property type="entry name" value="zf-HC2"/>
    <property type="match status" value="1"/>
</dbReference>
<feature type="transmembrane region" description="Helical" evidence="1">
    <location>
        <begin position="80"/>
        <end position="97"/>
    </location>
</feature>
<protein>
    <submittedName>
        <fullName evidence="3">Zf-HC2 domain-containing protein</fullName>
    </submittedName>
</protein>
<evidence type="ECO:0000259" key="2">
    <source>
        <dbReference type="Pfam" id="PF13490"/>
    </source>
</evidence>
<evidence type="ECO:0000256" key="1">
    <source>
        <dbReference type="SAM" id="Phobius"/>
    </source>
</evidence>